<evidence type="ECO:0000313" key="4">
    <source>
        <dbReference type="EMBL" id="RZS61706.1"/>
    </source>
</evidence>
<feature type="compositionally biased region" description="Gly residues" evidence="2">
    <location>
        <begin position="393"/>
        <end position="404"/>
    </location>
</feature>
<proteinExistence type="inferred from homology"/>
<dbReference type="Pfam" id="PF03816">
    <property type="entry name" value="LytR_cpsA_psr"/>
    <property type="match status" value="1"/>
</dbReference>
<sequence>MTVTGVLAFVGGGAAAAYVDLRNDITVSDVDSLLGQRTDRPTVSADPDDPFAGQALNILVMGTDYRGEGNDELAGAGDEFHSDTTLLVHVAGDRSRIEVVSIPRDSLVDIPACPLPGGGESPPRRDAMFNTAFAIGGGDGKDVTGAAACTILTVEDLTGVPITDHFVVKMTGVIGVVDALGGVPMCLPEPVRGVNVDLDLPAGRQTLSGYQAINFLRARKGHGMGLELGSDLERIKRQQAFLDSTLRTILAQNLIMDSPRLYSLVEAVLRSISTSPELASPRALAGLAWSLRGVDPGEIVFTPLPVVDSAAHPGRVEWVTSQTDPIWERIAADRAPGAGDGGDGAASTPTPGDTAPPGDQTPGDQTPPDQTPPDPTSGDQTPGETAGDQTPGGTDGGVEVGGGATSAPTATLLPGVCPP</sequence>
<feature type="domain" description="Cell envelope-related transcriptional attenuator" evidence="3">
    <location>
        <begin position="81"/>
        <end position="249"/>
    </location>
</feature>
<dbReference type="InterPro" id="IPR004474">
    <property type="entry name" value="LytR_CpsA_psr"/>
</dbReference>
<evidence type="ECO:0000259" key="3">
    <source>
        <dbReference type="Pfam" id="PF03816"/>
    </source>
</evidence>
<dbReference type="OrthoDB" id="9782542at2"/>
<keyword evidence="5" id="KW-1185">Reference proteome</keyword>
<comment type="caution">
    <text evidence="4">The sequence shown here is derived from an EMBL/GenBank/DDBJ whole genome shotgun (WGS) entry which is preliminary data.</text>
</comment>
<evidence type="ECO:0000313" key="5">
    <source>
        <dbReference type="Proteomes" id="UP000293852"/>
    </source>
</evidence>
<gene>
    <name evidence="4" type="ORF">EV386_2017</name>
</gene>
<feature type="region of interest" description="Disordered" evidence="2">
    <location>
        <begin position="333"/>
        <end position="419"/>
    </location>
</feature>
<dbReference type="Proteomes" id="UP000293852">
    <property type="component" value="Unassembled WGS sequence"/>
</dbReference>
<dbReference type="Gene3D" id="3.40.630.190">
    <property type="entry name" value="LCP protein"/>
    <property type="match status" value="1"/>
</dbReference>
<name>A0A4Q7M1I8_9MICO</name>
<protein>
    <submittedName>
        <fullName evidence="4">LytR family transcriptional attenuator</fullName>
    </submittedName>
</protein>
<dbReference type="InterPro" id="IPR050922">
    <property type="entry name" value="LytR/CpsA/Psr_CW_biosynth"/>
</dbReference>
<evidence type="ECO:0000256" key="2">
    <source>
        <dbReference type="SAM" id="MobiDB-lite"/>
    </source>
</evidence>
<accession>A0A4Q7M1I8</accession>
<feature type="compositionally biased region" description="Low complexity" evidence="2">
    <location>
        <begin position="345"/>
        <end position="368"/>
    </location>
</feature>
<dbReference type="PANTHER" id="PTHR33392">
    <property type="entry name" value="POLYISOPRENYL-TEICHOIC ACID--PEPTIDOGLYCAN TEICHOIC ACID TRANSFERASE TAGU"/>
    <property type="match status" value="1"/>
</dbReference>
<dbReference type="AlphaFoldDB" id="A0A4Q7M1I8"/>
<dbReference type="NCBIfam" id="TIGR00350">
    <property type="entry name" value="lytR_cpsA_psr"/>
    <property type="match status" value="1"/>
</dbReference>
<reference evidence="4 5" key="1">
    <citation type="submission" date="2019-02" db="EMBL/GenBank/DDBJ databases">
        <title>Sequencing the genomes of 1000 actinobacteria strains.</title>
        <authorList>
            <person name="Klenk H.-P."/>
        </authorList>
    </citation>
    <scope>NUCLEOTIDE SEQUENCE [LARGE SCALE GENOMIC DNA]</scope>
    <source>
        <strain evidence="4 5">DSM 16932</strain>
    </source>
</reference>
<evidence type="ECO:0000256" key="1">
    <source>
        <dbReference type="ARBA" id="ARBA00006068"/>
    </source>
</evidence>
<organism evidence="4 5">
    <name type="scientific">Xylanimonas ulmi</name>
    <dbReference type="NCBI Taxonomy" id="228973"/>
    <lineage>
        <taxon>Bacteria</taxon>
        <taxon>Bacillati</taxon>
        <taxon>Actinomycetota</taxon>
        <taxon>Actinomycetes</taxon>
        <taxon>Micrococcales</taxon>
        <taxon>Promicromonosporaceae</taxon>
        <taxon>Xylanimonas</taxon>
    </lineage>
</organism>
<comment type="similarity">
    <text evidence="1">Belongs to the LytR/CpsA/Psr (LCP) family.</text>
</comment>
<dbReference type="PANTHER" id="PTHR33392:SF6">
    <property type="entry name" value="POLYISOPRENYL-TEICHOIC ACID--PEPTIDOGLYCAN TEICHOIC ACID TRANSFERASE TAGU"/>
    <property type="match status" value="1"/>
</dbReference>
<dbReference type="EMBL" id="SGWX01000001">
    <property type="protein sequence ID" value="RZS61706.1"/>
    <property type="molecule type" value="Genomic_DNA"/>
</dbReference>